<dbReference type="PANTHER" id="PTHR43877">
    <property type="entry name" value="AMINOALKYLPHOSPHONATE N-ACETYLTRANSFERASE-RELATED-RELATED"/>
    <property type="match status" value="1"/>
</dbReference>
<evidence type="ECO:0000259" key="3">
    <source>
        <dbReference type="PROSITE" id="PS51186"/>
    </source>
</evidence>
<keyword evidence="1" id="KW-0808">Transferase</keyword>
<dbReference type="OrthoDB" id="9975416at2759"/>
<dbReference type="InterPro" id="IPR050832">
    <property type="entry name" value="Bact_Acetyltransf"/>
</dbReference>
<keyword evidence="2" id="KW-0012">Acyltransferase</keyword>
<dbReference type="InterPro" id="IPR000182">
    <property type="entry name" value="GNAT_dom"/>
</dbReference>
<dbReference type="Gene3D" id="3.40.630.30">
    <property type="match status" value="1"/>
</dbReference>
<dbReference type="EMBL" id="SWFS01000094">
    <property type="protein sequence ID" value="KAA8916560.1"/>
    <property type="molecule type" value="Genomic_DNA"/>
</dbReference>
<evidence type="ECO:0000313" key="4">
    <source>
        <dbReference type="EMBL" id="KAA8916560.1"/>
    </source>
</evidence>
<protein>
    <recommendedName>
        <fullName evidence="3">N-acetyltransferase domain-containing protein</fullName>
    </recommendedName>
</protein>
<evidence type="ECO:0000313" key="5">
    <source>
        <dbReference type="Proteomes" id="UP000761534"/>
    </source>
</evidence>
<dbReference type="VEuPathDB" id="FungiDB:TRICI_001286"/>
<keyword evidence="5" id="KW-1185">Reference proteome</keyword>
<dbReference type="GO" id="GO:0016747">
    <property type="term" value="F:acyltransferase activity, transferring groups other than amino-acyl groups"/>
    <property type="evidence" value="ECO:0007669"/>
    <property type="project" value="InterPro"/>
</dbReference>
<dbReference type="SUPFAM" id="SSF55729">
    <property type="entry name" value="Acyl-CoA N-acyltransferases (Nat)"/>
    <property type="match status" value="1"/>
</dbReference>
<dbReference type="PANTHER" id="PTHR43877:SF2">
    <property type="entry name" value="AMINOALKYLPHOSPHONATE N-ACETYLTRANSFERASE-RELATED"/>
    <property type="match status" value="1"/>
</dbReference>
<evidence type="ECO:0000256" key="2">
    <source>
        <dbReference type="ARBA" id="ARBA00023315"/>
    </source>
</evidence>
<comment type="caution">
    <text evidence="4">The sequence shown here is derived from an EMBL/GenBank/DDBJ whole genome shotgun (WGS) entry which is preliminary data.</text>
</comment>
<reference evidence="4" key="1">
    <citation type="journal article" date="2019" name="G3 (Bethesda)">
        <title>Genome Assemblies of Two Rare Opportunistic Yeast Pathogens: Diutina rugosa (syn. Candida rugosa) and Trichomonascus ciferrii (syn. Candida ciferrii).</title>
        <authorList>
            <person name="Mixao V."/>
            <person name="Saus E."/>
            <person name="Hansen A.P."/>
            <person name="Lass-Florl C."/>
            <person name="Gabaldon T."/>
        </authorList>
    </citation>
    <scope>NUCLEOTIDE SEQUENCE</scope>
    <source>
        <strain evidence="4">CBS 4856</strain>
    </source>
</reference>
<dbReference type="Proteomes" id="UP000761534">
    <property type="component" value="Unassembled WGS sequence"/>
</dbReference>
<gene>
    <name evidence="4" type="ORF">TRICI_001286</name>
</gene>
<evidence type="ECO:0000256" key="1">
    <source>
        <dbReference type="ARBA" id="ARBA00022679"/>
    </source>
</evidence>
<feature type="domain" description="N-acetyltransferase" evidence="3">
    <location>
        <begin position="24"/>
        <end position="175"/>
    </location>
</feature>
<dbReference type="Pfam" id="PF00583">
    <property type="entry name" value="Acetyltransf_1"/>
    <property type="match status" value="1"/>
</dbReference>
<accession>A0A642V8V4</accession>
<dbReference type="PROSITE" id="PS51186">
    <property type="entry name" value="GNAT"/>
    <property type="match status" value="1"/>
</dbReference>
<name>A0A642V8V4_9ASCO</name>
<dbReference type="InterPro" id="IPR016181">
    <property type="entry name" value="Acyl_CoA_acyltransferase"/>
</dbReference>
<proteinExistence type="predicted"/>
<sequence>MTTGEIEYRYGQVGDANDIASLGAHVFYVSFSKLMPAEDLRLYLRETYSIANISVELEDPLNVFIVAVKNNHIVGFAQLTLNASEPCIDHVESKIQLNRLYVSDNHQGLGIGKALMIKAENEARKRGIENIWLASWEKNTEVERIYKKAGYTKTGSMKFMLGSTQLKDWVMIKSL</sequence>
<organism evidence="4 5">
    <name type="scientific">Trichomonascus ciferrii</name>
    <dbReference type="NCBI Taxonomy" id="44093"/>
    <lineage>
        <taxon>Eukaryota</taxon>
        <taxon>Fungi</taxon>
        <taxon>Dikarya</taxon>
        <taxon>Ascomycota</taxon>
        <taxon>Saccharomycotina</taxon>
        <taxon>Dipodascomycetes</taxon>
        <taxon>Dipodascales</taxon>
        <taxon>Trichomonascaceae</taxon>
        <taxon>Trichomonascus</taxon>
        <taxon>Trichomonascus ciferrii complex</taxon>
    </lineage>
</organism>
<dbReference type="CDD" id="cd04301">
    <property type="entry name" value="NAT_SF"/>
    <property type="match status" value="1"/>
</dbReference>
<dbReference type="AlphaFoldDB" id="A0A642V8V4"/>